<dbReference type="EMBL" id="CM017634">
    <property type="protein sequence ID" value="TYH36909.1"/>
    <property type="molecule type" value="Genomic_DNA"/>
</dbReference>
<reference evidence="1 2" key="1">
    <citation type="submission" date="2019-07" db="EMBL/GenBank/DDBJ databases">
        <title>WGS assembly of Gossypium tomentosum.</title>
        <authorList>
            <person name="Chen Z.J."/>
            <person name="Sreedasyam A."/>
            <person name="Ando A."/>
            <person name="Song Q."/>
            <person name="De L."/>
            <person name="Hulse-Kemp A."/>
            <person name="Ding M."/>
            <person name="Ye W."/>
            <person name="Kirkbride R."/>
            <person name="Jenkins J."/>
            <person name="Plott C."/>
            <person name="Lovell J."/>
            <person name="Lin Y.-M."/>
            <person name="Vaughn R."/>
            <person name="Liu B."/>
            <person name="Li W."/>
            <person name="Simpson S."/>
            <person name="Scheffler B."/>
            <person name="Saski C."/>
            <person name="Grover C."/>
            <person name="Hu G."/>
            <person name="Conover J."/>
            <person name="Carlson J."/>
            <person name="Shu S."/>
            <person name="Boston L."/>
            <person name="Williams M."/>
            <person name="Peterson D."/>
            <person name="Mcgee K."/>
            <person name="Jones D."/>
            <person name="Wendel J."/>
            <person name="Stelly D."/>
            <person name="Grimwood J."/>
            <person name="Schmutz J."/>
        </authorList>
    </citation>
    <scope>NUCLEOTIDE SEQUENCE [LARGE SCALE GENOMIC DNA]</scope>
    <source>
        <strain evidence="1">7179.01</strain>
    </source>
</reference>
<organism evidence="1 2">
    <name type="scientific">Gossypium tomentosum</name>
    <name type="common">Hawaiian cotton</name>
    <name type="synonym">Gossypium sandvicense</name>
    <dbReference type="NCBI Taxonomy" id="34277"/>
    <lineage>
        <taxon>Eukaryota</taxon>
        <taxon>Viridiplantae</taxon>
        <taxon>Streptophyta</taxon>
        <taxon>Embryophyta</taxon>
        <taxon>Tracheophyta</taxon>
        <taxon>Spermatophyta</taxon>
        <taxon>Magnoliopsida</taxon>
        <taxon>eudicotyledons</taxon>
        <taxon>Gunneridae</taxon>
        <taxon>Pentapetalae</taxon>
        <taxon>rosids</taxon>
        <taxon>malvids</taxon>
        <taxon>Malvales</taxon>
        <taxon>Malvaceae</taxon>
        <taxon>Malvoideae</taxon>
        <taxon>Gossypium</taxon>
    </lineage>
</organism>
<keyword evidence="2" id="KW-1185">Reference proteome</keyword>
<sequence>MVQSTDTVLTTAKQKTFQWRHFLRHVSSSRLSFSASMIGASSASSL</sequence>
<name>A0A5D2I507_GOSTO</name>
<protein>
    <submittedName>
        <fullName evidence="1">Uncharacterized protein</fullName>
    </submittedName>
</protein>
<dbReference type="AlphaFoldDB" id="A0A5D2I507"/>
<accession>A0A5D2I507</accession>
<proteinExistence type="predicted"/>
<evidence type="ECO:0000313" key="1">
    <source>
        <dbReference type="EMBL" id="TYH36909.1"/>
    </source>
</evidence>
<gene>
    <name evidence="1" type="ORF">ES332_D12G004200v1</name>
</gene>
<dbReference type="Proteomes" id="UP000322667">
    <property type="component" value="Chromosome D12"/>
</dbReference>
<evidence type="ECO:0000313" key="2">
    <source>
        <dbReference type="Proteomes" id="UP000322667"/>
    </source>
</evidence>